<evidence type="ECO:0000256" key="3">
    <source>
        <dbReference type="ARBA" id="ARBA00023306"/>
    </source>
</evidence>
<comment type="caution">
    <text evidence="8">The sequence shown here is derived from an EMBL/GenBank/DDBJ whole genome shotgun (WGS) entry which is preliminary data.</text>
</comment>
<sequence length="596" mass="65313">MSSDLSEYEVENEALRLCAQLEGLSMSAAATTDSPAKWVDSAPLFREAARAVCNNLVLRRKLGIIPAFFPLVARLLVTLKTAIQSVYTAEPTNEYGDDFGRCGYTSWKSANGATELTTAVFHLIRNLVAAVPENQILACQSGCYKTLDEILSHFSLWLQRNKTNSCPDIKVIACKSVQMGMQCLANIMTSNPIVQNKVWPRFFGESELFLILFETNDCKTVNYVLLCIYNCIYNDPQRSSFLLQTPLGRKILHKILLLIDTPTNQTTSPSEEDDHFEIVYAIFKTLTTSLPPAHTFKSQCLLNKDTPSETAPIHLNSLNRAHLVFLKLADGNMAENSGTSLWGDGYAKTTIKLMEVLVTSLQRFHDAIVAAGSASGIDAIGSDVEAIMLILTYFGRITGGDDASVEAAVVAAREAGVFVSGPEEAMWRRRKMFVELGLVEPVVKFLVVAGKIQPPVAGGIAKSNGMGGPKIMEVDERVEEVLDVVRKGLYMLKGAAIKVLSNLSYKCKEGQDEVRRTGGIPVILNHCHIDDAQPFVKEYAVFAIRNLCEGNLENQKLIESMEVIGLPEGQNEGLAAHGVRAGLSDDGRVRISPVDF</sequence>
<protein>
    <recommendedName>
        <fullName evidence="5">Ataxin-10 homolog</fullName>
    </recommendedName>
    <alternativeName>
        <fullName evidence="6">Copper transport protein 86</fullName>
    </alternativeName>
</protein>
<name>A0A1Y2C253_9FUNG</name>
<comment type="similarity">
    <text evidence="1">Belongs to the ataxin-10 family.</text>
</comment>
<dbReference type="Pfam" id="PF09759">
    <property type="entry name" value="Atx10homo_assoc"/>
    <property type="match status" value="1"/>
</dbReference>
<dbReference type="PANTHER" id="PTHR13255:SF0">
    <property type="entry name" value="ATAXIN-10"/>
    <property type="match status" value="1"/>
</dbReference>
<evidence type="ECO:0000256" key="5">
    <source>
        <dbReference type="ARBA" id="ARBA00044801"/>
    </source>
</evidence>
<evidence type="ECO:0000313" key="8">
    <source>
        <dbReference type="EMBL" id="ORY41091.1"/>
    </source>
</evidence>
<proteinExistence type="inferred from homology"/>
<accession>A0A1Y2C253</accession>
<evidence type="ECO:0000313" key="9">
    <source>
        <dbReference type="Proteomes" id="UP000193642"/>
    </source>
</evidence>
<dbReference type="InterPro" id="IPR019156">
    <property type="entry name" value="Ataxin-10_domain"/>
</dbReference>
<dbReference type="OrthoDB" id="379794at2759"/>
<reference evidence="8 9" key="1">
    <citation type="submission" date="2016-07" db="EMBL/GenBank/DDBJ databases">
        <title>Pervasive Adenine N6-methylation of Active Genes in Fungi.</title>
        <authorList>
            <consortium name="DOE Joint Genome Institute"/>
            <person name="Mondo S.J."/>
            <person name="Dannebaum R.O."/>
            <person name="Kuo R.C."/>
            <person name="Labutti K."/>
            <person name="Haridas S."/>
            <person name="Kuo A."/>
            <person name="Salamov A."/>
            <person name="Ahrendt S.R."/>
            <person name="Lipzen A."/>
            <person name="Sullivan W."/>
            <person name="Andreopoulos W.B."/>
            <person name="Clum A."/>
            <person name="Lindquist E."/>
            <person name="Daum C."/>
            <person name="Ramamoorthy G.K."/>
            <person name="Gryganskyi A."/>
            <person name="Culley D."/>
            <person name="Magnuson J.K."/>
            <person name="James T.Y."/>
            <person name="O'Malley M.A."/>
            <person name="Stajich J.E."/>
            <person name="Spatafora J.W."/>
            <person name="Visel A."/>
            <person name="Grigoriev I.V."/>
        </authorList>
    </citation>
    <scope>NUCLEOTIDE SEQUENCE [LARGE SCALE GENOMIC DNA]</scope>
    <source>
        <strain evidence="8 9">JEL800</strain>
    </source>
</reference>
<dbReference type="AlphaFoldDB" id="A0A1Y2C253"/>
<evidence type="ECO:0000259" key="7">
    <source>
        <dbReference type="Pfam" id="PF09759"/>
    </source>
</evidence>
<organism evidence="8 9">
    <name type="scientific">Rhizoclosmatium globosum</name>
    <dbReference type="NCBI Taxonomy" id="329046"/>
    <lineage>
        <taxon>Eukaryota</taxon>
        <taxon>Fungi</taxon>
        <taxon>Fungi incertae sedis</taxon>
        <taxon>Chytridiomycota</taxon>
        <taxon>Chytridiomycota incertae sedis</taxon>
        <taxon>Chytridiomycetes</taxon>
        <taxon>Chytridiales</taxon>
        <taxon>Chytriomycetaceae</taxon>
        <taxon>Rhizoclosmatium</taxon>
    </lineage>
</organism>
<dbReference type="GO" id="GO:0005829">
    <property type="term" value="C:cytosol"/>
    <property type="evidence" value="ECO:0007669"/>
    <property type="project" value="TreeGrafter"/>
</dbReference>
<keyword evidence="3" id="KW-0131">Cell cycle</keyword>
<feature type="domain" description="Ataxin-10" evidence="7">
    <location>
        <begin position="493"/>
        <end position="591"/>
    </location>
</feature>
<gene>
    <name evidence="8" type="ORF">BCR33DRAFT_353027</name>
</gene>
<dbReference type="PANTHER" id="PTHR13255">
    <property type="entry name" value="ATAXIN-10"/>
    <property type="match status" value="1"/>
</dbReference>
<dbReference type="InterPro" id="IPR016024">
    <property type="entry name" value="ARM-type_fold"/>
</dbReference>
<evidence type="ECO:0000256" key="2">
    <source>
        <dbReference type="ARBA" id="ARBA00022618"/>
    </source>
</evidence>
<dbReference type="Proteomes" id="UP000193642">
    <property type="component" value="Unassembled WGS sequence"/>
</dbReference>
<evidence type="ECO:0000256" key="6">
    <source>
        <dbReference type="ARBA" id="ARBA00044805"/>
    </source>
</evidence>
<keyword evidence="2" id="KW-0132">Cell division</keyword>
<dbReference type="Gene3D" id="1.25.10.10">
    <property type="entry name" value="Leucine-rich Repeat Variant"/>
    <property type="match status" value="1"/>
</dbReference>
<comment type="function">
    <text evidence="4">May play a role in the regulation of cytokinesis.</text>
</comment>
<dbReference type="InterPro" id="IPR011989">
    <property type="entry name" value="ARM-like"/>
</dbReference>
<dbReference type="STRING" id="329046.A0A1Y2C253"/>
<dbReference type="SUPFAM" id="SSF48371">
    <property type="entry name" value="ARM repeat"/>
    <property type="match status" value="1"/>
</dbReference>
<evidence type="ECO:0000256" key="1">
    <source>
        <dbReference type="ARBA" id="ARBA00008384"/>
    </source>
</evidence>
<keyword evidence="9" id="KW-1185">Reference proteome</keyword>
<dbReference type="EMBL" id="MCGO01000033">
    <property type="protein sequence ID" value="ORY41091.1"/>
    <property type="molecule type" value="Genomic_DNA"/>
</dbReference>
<dbReference type="GO" id="GO:0051301">
    <property type="term" value="P:cell division"/>
    <property type="evidence" value="ECO:0007669"/>
    <property type="project" value="UniProtKB-KW"/>
</dbReference>
<evidence type="ECO:0000256" key="4">
    <source>
        <dbReference type="ARBA" id="ARBA00044746"/>
    </source>
</evidence>
<dbReference type="InterPro" id="IPR051374">
    <property type="entry name" value="Ataxin-10/CTR86_families"/>
</dbReference>